<accession>A0A7X2ZXC2</accession>
<dbReference type="Proteomes" id="UP000540519">
    <property type="component" value="Unassembled WGS sequence"/>
</dbReference>
<proteinExistence type="predicted"/>
<evidence type="ECO:0000256" key="1">
    <source>
        <dbReference type="SAM" id="SignalP"/>
    </source>
</evidence>
<protein>
    <recommendedName>
        <fullName evidence="4">Adhesin domain-containing protein</fullName>
    </recommendedName>
</protein>
<evidence type="ECO:0000313" key="3">
    <source>
        <dbReference type="Proteomes" id="UP000540519"/>
    </source>
</evidence>
<evidence type="ECO:0000313" key="2">
    <source>
        <dbReference type="EMBL" id="MUH38130.1"/>
    </source>
</evidence>
<comment type="caution">
    <text evidence="2">The sequence shown here is derived from an EMBL/GenBank/DDBJ whole genome shotgun (WGS) entry which is preliminary data.</text>
</comment>
<dbReference type="EMBL" id="RCNR01000068">
    <property type="protein sequence ID" value="MUH38130.1"/>
    <property type="molecule type" value="Genomic_DNA"/>
</dbReference>
<gene>
    <name evidence="2" type="ORF">D9O36_19945</name>
</gene>
<feature type="chain" id="PRO_5031456465" description="Adhesin domain-containing protein" evidence="1">
    <location>
        <begin position="27"/>
        <end position="365"/>
    </location>
</feature>
<dbReference type="AlphaFoldDB" id="A0A7X2ZXC2"/>
<organism evidence="2 3">
    <name type="scientific">Zobellia amurskyensis</name>
    <dbReference type="NCBI Taxonomy" id="248905"/>
    <lineage>
        <taxon>Bacteria</taxon>
        <taxon>Pseudomonadati</taxon>
        <taxon>Bacteroidota</taxon>
        <taxon>Flavobacteriia</taxon>
        <taxon>Flavobacteriales</taxon>
        <taxon>Flavobacteriaceae</taxon>
        <taxon>Zobellia</taxon>
    </lineage>
</organism>
<keyword evidence="1" id="KW-0732">Signal</keyword>
<name>A0A7X2ZXC2_9FLAO</name>
<sequence>MTIMDTLYKKLLLFAAAMVFGLPVMAQEKVSKKVTKTYGFTNAGEVHLENKYGNVNIYGWTKNEVSITVNITVTHKKKDNAQELLERIRPVIRDSEDFISMGYEIGETSSGFFSNLFDKANPFDFDRSNVQIDYKVYMPEKAELEIINKFGDVFIEDWIGILKADVQHGDMWINDNLNKADVVIKYGKLRAKNINYGNLDLKNGGLDMDNSKTMRLNSAGSEIDMHTIGSLEFYSNKDEVDLEEVNTLYGMLKFSNIRLNRLGNDIDLVLKISDFAVENIINPSSKIAIEQESSEVSLNIMDFPHQFTAVVEEGLVRLPKSFYDVDSHMLDKGKKLREIKATYGKNPTGRISITGNKGVVLLKEL</sequence>
<reference evidence="2 3" key="1">
    <citation type="journal article" date="2019" name="Mar. Drugs">
        <title>Comparative Genomics and CAZyme Genome Repertoires of Marine Zobellia amurskyensis KMM 3526(T) and Zobellia laminariae KMM 3676(T).</title>
        <authorList>
            <person name="Chernysheva N."/>
            <person name="Bystritskaya E."/>
            <person name="Stenkova A."/>
            <person name="Golovkin I."/>
            <person name="Nedashkovskaya O."/>
            <person name="Isaeva M."/>
        </authorList>
    </citation>
    <scope>NUCLEOTIDE SEQUENCE [LARGE SCALE GENOMIC DNA]</scope>
    <source>
        <strain evidence="2 3">KMM 3526</strain>
    </source>
</reference>
<evidence type="ECO:0008006" key="4">
    <source>
        <dbReference type="Google" id="ProtNLM"/>
    </source>
</evidence>
<feature type="signal peptide" evidence="1">
    <location>
        <begin position="1"/>
        <end position="26"/>
    </location>
</feature>
<keyword evidence="3" id="KW-1185">Reference proteome</keyword>